<comment type="caution">
    <text evidence="3">The sequence shown here is derived from an EMBL/GenBank/DDBJ whole genome shotgun (WGS) entry which is preliminary data.</text>
</comment>
<dbReference type="InterPro" id="IPR029063">
    <property type="entry name" value="SAM-dependent_MTases_sf"/>
</dbReference>
<gene>
    <name evidence="3" type="ORF">AK812_SmicGene34250</name>
</gene>
<name>A0A1Q9CPK7_SYMMI</name>
<protein>
    <recommendedName>
        <fullName evidence="5">Methyltransferase domain-containing protein</fullName>
    </recommendedName>
</protein>
<dbReference type="Gene3D" id="3.40.50.150">
    <property type="entry name" value="Vaccinia Virus protein VP39"/>
    <property type="match status" value="1"/>
</dbReference>
<dbReference type="Pfam" id="PF13578">
    <property type="entry name" value="Methyltransf_24"/>
    <property type="match status" value="1"/>
</dbReference>
<evidence type="ECO:0000313" key="3">
    <source>
        <dbReference type="EMBL" id="OLP84846.1"/>
    </source>
</evidence>
<evidence type="ECO:0000256" key="2">
    <source>
        <dbReference type="SAM" id="SignalP"/>
    </source>
</evidence>
<dbReference type="OrthoDB" id="409049at2759"/>
<keyword evidence="4" id="KW-1185">Reference proteome</keyword>
<keyword evidence="2" id="KW-0732">Signal</keyword>
<accession>A0A1Q9CPK7</accession>
<evidence type="ECO:0008006" key="5">
    <source>
        <dbReference type="Google" id="ProtNLM"/>
    </source>
</evidence>
<dbReference type="SUPFAM" id="SSF53335">
    <property type="entry name" value="S-adenosyl-L-methionine-dependent methyltransferases"/>
    <property type="match status" value="1"/>
</dbReference>
<sequence length="555" mass="61896">MRCGVAVLTGMLLMPTGTTPSSTERCIADAEVAIAQTPEKFIDTVTSSRLFKLHMAKYFCKLGSLNMTVLELGVHQGYTTLVWANIFQKVIAVDFSEQWLKVAAKTTADRPNVVLLHANLMTDSWTIFRNNQVDVVLIDANHDFHYVRSDAYNSLRHLPNLKHMVFHDYGSEDGVRRTVNALSARRILQDCQWLGLGWDGTSWSYLKWHRDTDTMSPTTTNLSEGVACRSAKPRQLRPPFTDLRYYVYRQPVQELRHAGVFRFLPGGQLATDVWRRGSWTHDTEPSGQRDILRVNLAQMSTVPIELLFNEHRTAFLLTDIGGVDASWYGLQESLAISNLMRTSGERLRAPSSGRSVTSWPSEAGKDGRSRSAALSDALGMASSKACGPCSPKAAQRRKVLLEATTFAHFCRHSDQTNLDHPFSLTAIQSPTVLKAQWPASPLYLLLPAGTPGILIQVELGLFGSLLGIGPADLRFQVPAPPREWWATGKPLLFGPLGLALAPMAKFTRSTRTSRLQARAATRAAKKEGSEPALSHVFFWMFSFFERWSLCVQVFK</sequence>
<evidence type="ECO:0000313" key="4">
    <source>
        <dbReference type="Proteomes" id="UP000186817"/>
    </source>
</evidence>
<dbReference type="EMBL" id="LSRX01001014">
    <property type="protein sequence ID" value="OLP84846.1"/>
    <property type="molecule type" value="Genomic_DNA"/>
</dbReference>
<proteinExistence type="predicted"/>
<feature type="region of interest" description="Disordered" evidence="1">
    <location>
        <begin position="347"/>
        <end position="370"/>
    </location>
</feature>
<reference evidence="3 4" key="1">
    <citation type="submission" date="2016-02" db="EMBL/GenBank/DDBJ databases">
        <title>Genome analysis of coral dinoflagellate symbionts highlights evolutionary adaptations to a symbiotic lifestyle.</title>
        <authorList>
            <person name="Aranda M."/>
            <person name="Li Y."/>
            <person name="Liew Y.J."/>
            <person name="Baumgarten S."/>
            <person name="Simakov O."/>
            <person name="Wilson M."/>
            <person name="Piel J."/>
            <person name="Ashoor H."/>
            <person name="Bougouffa S."/>
            <person name="Bajic V.B."/>
            <person name="Ryu T."/>
            <person name="Ravasi T."/>
            <person name="Bayer T."/>
            <person name="Micklem G."/>
            <person name="Kim H."/>
            <person name="Bhak J."/>
            <person name="Lajeunesse T.C."/>
            <person name="Voolstra C.R."/>
        </authorList>
    </citation>
    <scope>NUCLEOTIDE SEQUENCE [LARGE SCALE GENOMIC DNA]</scope>
    <source>
        <strain evidence="3 4">CCMP2467</strain>
    </source>
</reference>
<evidence type="ECO:0000256" key="1">
    <source>
        <dbReference type="SAM" id="MobiDB-lite"/>
    </source>
</evidence>
<dbReference type="Proteomes" id="UP000186817">
    <property type="component" value="Unassembled WGS sequence"/>
</dbReference>
<feature type="chain" id="PRO_5011982818" description="Methyltransferase domain-containing protein" evidence="2">
    <location>
        <begin position="19"/>
        <end position="555"/>
    </location>
</feature>
<feature type="signal peptide" evidence="2">
    <location>
        <begin position="1"/>
        <end position="18"/>
    </location>
</feature>
<dbReference type="AlphaFoldDB" id="A0A1Q9CPK7"/>
<organism evidence="3 4">
    <name type="scientific">Symbiodinium microadriaticum</name>
    <name type="common">Dinoflagellate</name>
    <name type="synonym">Zooxanthella microadriatica</name>
    <dbReference type="NCBI Taxonomy" id="2951"/>
    <lineage>
        <taxon>Eukaryota</taxon>
        <taxon>Sar</taxon>
        <taxon>Alveolata</taxon>
        <taxon>Dinophyceae</taxon>
        <taxon>Suessiales</taxon>
        <taxon>Symbiodiniaceae</taxon>
        <taxon>Symbiodinium</taxon>
    </lineage>
</organism>